<organism>
    <name type="scientific">Streptococcus pyogenes</name>
    <dbReference type="NCBI Taxonomy" id="1314"/>
    <lineage>
        <taxon>Bacteria</taxon>
        <taxon>Bacillati</taxon>
        <taxon>Bacillota</taxon>
        <taxon>Bacilli</taxon>
        <taxon>Lactobacillales</taxon>
        <taxon>Streptococcaceae</taxon>
        <taxon>Streptococcus</taxon>
    </lineage>
</organism>
<protein>
    <submittedName>
        <fullName>AX protein</fullName>
    </submittedName>
</protein>
<dbReference type="AlphaFoldDB" id="Q9R4B2"/>
<accession>Q9R4B2</accession>
<reference key="1">
    <citation type="submission" date="1997-02" db="EMBL/GenBank/DDBJ databases">
        <title>Isolation and characterization of a mitogen characteristic of group A streptococci (Streptococcus pyogenes).</title>
        <authorList>
            <person name="Gerlach D."/>
            <person name="Gunther E."/>
            <person name="Kohler W."/>
            <person name="Vettermann S."/>
            <person name="Fleischer B."/>
            <person name="Schmidt K.H."/>
        </authorList>
    </citation>
    <scope>PROTEIN SEQUENCE</scope>
</reference>
<sequence>RQTQVSNDVVLNDGASKTLNQALA</sequence>
<keyword id="KW-0903">Direct protein sequencing</keyword>
<proteinExistence type="evidence at protein level"/>
<name>Q9R4B2_STRPY</name>